<dbReference type="InterPro" id="IPR029010">
    <property type="entry name" value="ThuA-like"/>
</dbReference>
<dbReference type="EMBL" id="FPAG01000001">
    <property type="protein sequence ID" value="SFS39499.1"/>
    <property type="molecule type" value="Genomic_DNA"/>
</dbReference>
<gene>
    <name evidence="2" type="ORF">SAMN04487906_0294</name>
</gene>
<proteinExistence type="predicted"/>
<dbReference type="Pfam" id="PF06283">
    <property type="entry name" value="ThuA"/>
    <property type="match status" value="1"/>
</dbReference>
<dbReference type="SUPFAM" id="SSF52317">
    <property type="entry name" value="Class I glutamine amidotransferase-like"/>
    <property type="match status" value="1"/>
</dbReference>
<dbReference type="Gene3D" id="3.40.50.880">
    <property type="match status" value="1"/>
</dbReference>
<evidence type="ECO:0000313" key="2">
    <source>
        <dbReference type="EMBL" id="SFS39499.1"/>
    </source>
</evidence>
<dbReference type="OrthoDB" id="259356at2"/>
<dbReference type="Proteomes" id="UP000183209">
    <property type="component" value="Unassembled WGS sequence"/>
</dbReference>
<sequence length="249" mass="28508">MRKKLLLSIIAGLLFQWGYNQNPVDSSQNENILLFTKTAGFRHSSIETGVKLVKMLGEQNGFNVTHTEDASVFNDSFLKNIDLIVFLSTTGDILNPKQELAFKNFIQSKKGFLGIHAATDTEFEWEWYGKLVGGYFSDHPRVQEARLEVLDKDHPSCKHLPDTWIRKDEWYNFKNLNSDVRVLINLDESSYEGGKNGENHPIAWSHVYEGSRIFYTGGGHTHESYDEPLFVKHILGGILWCLNRENAIE</sequence>
<dbReference type="AlphaFoldDB" id="A0A1I6PH70"/>
<reference evidence="2 3" key="1">
    <citation type="submission" date="2016-10" db="EMBL/GenBank/DDBJ databases">
        <authorList>
            <person name="de Groot N.N."/>
        </authorList>
    </citation>
    <scope>NUCLEOTIDE SEQUENCE [LARGE SCALE GENOMIC DNA]</scope>
    <source>
        <strain evidence="2 3">CGMCC 1.6114</strain>
    </source>
</reference>
<organism evidence="2 3">
    <name type="scientific">Zhouia amylolytica</name>
    <dbReference type="NCBI Taxonomy" id="376730"/>
    <lineage>
        <taxon>Bacteria</taxon>
        <taxon>Pseudomonadati</taxon>
        <taxon>Bacteroidota</taxon>
        <taxon>Flavobacteriia</taxon>
        <taxon>Flavobacteriales</taxon>
        <taxon>Flavobacteriaceae</taxon>
        <taxon>Zhouia</taxon>
    </lineage>
</organism>
<name>A0A1I6PH70_9FLAO</name>
<dbReference type="RefSeq" id="WP_083425832.1">
    <property type="nucleotide sequence ID" value="NZ_FPAG01000001.1"/>
</dbReference>
<dbReference type="PANTHER" id="PTHR40469:SF2">
    <property type="entry name" value="GALACTOSE-BINDING DOMAIN-LIKE SUPERFAMILY PROTEIN"/>
    <property type="match status" value="1"/>
</dbReference>
<feature type="domain" description="ThuA-like" evidence="1">
    <location>
        <begin position="31"/>
        <end position="241"/>
    </location>
</feature>
<dbReference type="InterPro" id="IPR029062">
    <property type="entry name" value="Class_I_gatase-like"/>
</dbReference>
<accession>A0A1I6PH70</accession>
<protein>
    <recommendedName>
        <fullName evidence="1">ThuA-like domain-containing protein</fullName>
    </recommendedName>
</protein>
<evidence type="ECO:0000259" key="1">
    <source>
        <dbReference type="Pfam" id="PF06283"/>
    </source>
</evidence>
<dbReference type="PANTHER" id="PTHR40469">
    <property type="entry name" value="SECRETED GLYCOSYL HYDROLASE"/>
    <property type="match status" value="1"/>
</dbReference>
<evidence type="ECO:0000313" key="3">
    <source>
        <dbReference type="Proteomes" id="UP000183209"/>
    </source>
</evidence>